<sequence length="614" mass="69562">MFSADLSWTDPNTEKVGERRERIAKERSLHSTTPSVTSSRSSIASSFADDRQLWWTSSFRKAKSLRPNKKARPLTSRSNVTDASRRESTCLRSVETEPNRELKDPSLQPSWTYSSTLSATLPSGAPLDPPAPEFEVPELEGDLSSRGANSTGSRSSHERRWSLKPSPKVHIADEIEEISPRSPRSFITRTAQRSSISAQFDDIATITPTTYHDNKKQHRSMKSDGCMGLERLKLQDQPEQDVALVTPIETHRSHANGFASSKLAPWIPPNDWNILQPHGAEELQEIEKPRKQRKELPPTPVLDGITMAQNSLLELTRFQRFIRRMESAGPKVILDRLKEEWDDPNDEETNEELHLEKRLWVLTAFQLQNTGRLQSNPQPKCNTGKILEMYGDLAEVYQLSAMHPRHKVQYLTTEPQRPMPLPGNVSYTTVSQLGLIPCPWPDATFSRIRASTLPSLVPSSKLPELLRECHRLLAPGGVLEIRIMDAAPVRKTAGPLLRAWIEDRLSINLEKTFRCSKPCMLFPGWIADAGFELPRVEGVNQVMQLPCAFDGSCVDAELQMLVGRALWKDIWGPYVDVDETSDEPQFWWEVDEIVEECLEHRTVFECGAIFAYKK</sequence>
<dbReference type="AlphaFoldDB" id="A0A9W8XNG8"/>
<dbReference type="OrthoDB" id="3902588at2759"/>
<feature type="region of interest" description="Disordered" evidence="1">
    <location>
        <begin position="63"/>
        <end position="165"/>
    </location>
</feature>
<protein>
    <recommendedName>
        <fullName evidence="4">Methyltransferase type 11 domain-containing protein</fullName>
    </recommendedName>
</protein>
<dbReference type="GeneID" id="80909654"/>
<dbReference type="Proteomes" id="UP001140513">
    <property type="component" value="Unassembled WGS sequence"/>
</dbReference>
<dbReference type="EMBL" id="JAPEUX010000004">
    <property type="protein sequence ID" value="KAJ4354388.1"/>
    <property type="molecule type" value="Genomic_DNA"/>
</dbReference>
<evidence type="ECO:0000256" key="1">
    <source>
        <dbReference type="SAM" id="MobiDB-lite"/>
    </source>
</evidence>
<comment type="caution">
    <text evidence="2">The sequence shown here is derived from an EMBL/GenBank/DDBJ whole genome shotgun (WGS) entry which is preliminary data.</text>
</comment>
<gene>
    <name evidence="2" type="ORF">N0V89_006124</name>
</gene>
<dbReference type="SUPFAM" id="SSF53335">
    <property type="entry name" value="S-adenosyl-L-methionine-dependent methyltransferases"/>
    <property type="match status" value="1"/>
</dbReference>
<feature type="compositionally biased region" description="Basic and acidic residues" evidence="1">
    <location>
        <begin position="12"/>
        <end position="29"/>
    </location>
</feature>
<name>A0A9W8XNG8_9PLEO</name>
<feature type="compositionally biased region" description="Polar residues" evidence="1">
    <location>
        <begin position="107"/>
        <end position="121"/>
    </location>
</feature>
<dbReference type="RefSeq" id="XP_056072162.1">
    <property type="nucleotide sequence ID" value="XM_056214895.1"/>
</dbReference>
<feature type="compositionally biased region" description="Basic residues" evidence="1">
    <location>
        <begin position="63"/>
        <end position="72"/>
    </location>
</feature>
<feature type="region of interest" description="Disordered" evidence="1">
    <location>
        <begin position="1"/>
        <end position="46"/>
    </location>
</feature>
<feature type="compositionally biased region" description="Basic and acidic residues" evidence="1">
    <location>
        <begin position="83"/>
        <end position="104"/>
    </location>
</feature>
<evidence type="ECO:0000313" key="3">
    <source>
        <dbReference type="Proteomes" id="UP001140513"/>
    </source>
</evidence>
<dbReference type="InterPro" id="IPR029063">
    <property type="entry name" value="SAM-dependent_MTases_sf"/>
</dbReference>
<dbReference type="Gene3D" id="3.40.50.150">
    <property type="entry name" value="Vaccinia Virus protein VP39"/>
    <property type="match status" value="1"/>
</dbReference>
<evidence type="ECO:0008006" key="4">
    <source>
        <dbReference type="Google" id="ProtNLM"/>
    </source>
</evidence>
<keyword evidence="3" id="KW-1185">Reference proteome</keyword>
<evidence type="ECO:0000313" key="2">
    <source>
        <dbReference type="EMBL" id="KAJ4354388.1"/>
    </source>
</evidence>
<proteinExistence type="predicted"/>
<organism evidence="2 3">
    <name type="scientific">Didymosphaeria variabile</name>
    <dbReference type="NCBI Taxonomy" id="1932322"/>
    <lineage>
        <taxon>Eukaryota</taxon>
        <taxon>Fungi</taxon>
        <taxon>Dikarya</taxon>
        <taxon>Ascomycota</taxon>
        <taxon>Pezizomycotina</taxon>
        <taxon>Dothideomycetes</taxon>
        <taxon>Pleosporomycetidae</taxon>
        <taxon>Pleosporales</taxon>
        <taxon>Massarineae</taxon>
        <taxon>Didymosphaeriaceae</taxon>
        <taxon>Didymosphaeria</taxon>
    </lineage>
</organism>
<reference evidence="2" key="1">
    <citation type="submission" date="2022-10" db="EMBL/GenBank/DDBJ databases">
        <title>Tapping the CABI collections for fungal endophytes: first genome assemblies for Collariella, Neodidymelliopsis, Ascochyta clinopodiicola, Didymella pomorum, Didymosphaeria variabile, Neocosmospora piperis and Neocucurbitaria cava.</title>
        <authorList>
            <person name="Hill R."/>
        </authorList>
    </citation>
    <scope>NUCLEOTIDE SEQUENCE</scope>
    <source>
        <strain evidence="2">IMI 356815</strain>
    </source>
</reference>
<accession>A0A9W8XNG8</accession>
<feature type="compositionally biased region" description="Low complexity" evidence="1">
    <location>
        <begin position="31"/>
        <end position="46"/>
    </location>
</feature>